<feature type="domain" description="Glycosyl-hydrolase 97 C-terminal oligomerisation" evidence="3">
    <location>
        <begin position="505"/>
        <end position="600"/>
    </location>
</feature>
<dbReference type="Proteomes" id="UP000693672">
    <property type="component" value="Unassembled WGS sequence"/>
</dbReference>
<evidence type="ECO:0000313" key="5">
    <source>
        <dbReference type="Proteomes" id="UP000693672"/>
    </source>
</evidence>
<evidence type="ECO:0000259" key="2">
    <source>
        <dbReference type="Pfam" id="PF14508"/>
    </source>
</evidence>
<dbReference type="PANTHER" id="PTHR35803">
    <property type="entry name" value="GLUCAN 1,4-ALPHA-GLUCOSIDASE SUSB-RELATED"/>
    <property type="match status" value="1"/>
</dbReference>
<dbReference type="InterPro" id="IPR052720">
    <property type="entry name" value="Glycosyl_hydrolase_97"/>
</dbReference>
<protein>
    <submittedName>
        <fullName evidence="4">Glucan 1,4-alpha-glucosidase SusB</fullName>
        <ecNumber evidence="4">3.2.1.3</ecNumber>
    </submittedName>
</protein>
<gene>
    <name evidence="4" type="primary">susB</name>
    <name evidence="4" type="ORF">PAESOLCIP111_01303</name>
</gene>
<dbReference type="InterPro" id="IPR019563">
    <property type="entry name" value="GH97_catalytic"/>
</dbReference>
<proteinExistence type="predicted"/>
<sequence length="603" mass="68314">MNEWIVASPDNQVSLTFAVRQAQDGGNAMVYRVAYKGESLVEDSALGLVLQGAAPLSRDVTVLGVDTRTHRESWQPVYGERSRIVDHFTEMTVALLETQGEGRRLALRFRAYNEGVALQYHIPEQEQVRSFVIEEELTQFAFAPDSTIYAEYWPEDEYHPIRVRELEKRTERPLTVACANGPYACLHEAGMNHHAKMLLAKDERRPDVLRASLVGPTKGEAPFDTPWRLLIVGDRPGDLAERSDLVLQLNRPCALEDTSWIRPGKVIRETTLTTRGGKACVQFAKAHGLQYIEFDAGWYGSETDDREDATTVSVDPQRKRPDWDGLDLPEVIAYAAEHGIGVWLYVNRRHLERQLDALLPLYGSWGVKGIKFGFVNEGPQEWTAWLLEAVRKCAEHRLMVDIHDYYRPTGYARTYPNLLTVEGIRGNEHFPTARHNCTLPFTRFPGGPGDYTICYYTKRLSNTRAHQLAMSVIVYSPLQFVFWYDRPADYNGEPEVEFFERLHTVWDDTKVPLGSIGEYAAIARRKGEEWFIGAITNERARVLDIPLSMLEKGRTYTATIYEDDLAAGDGKKVAIRRLTVDSETRLRAVLPSCGGQAVHLAPV</sequence>
<dbReference type="RefSeq" id="WP_218091116.1">
    <property type="nucleotide sequence ID" value="NZ_CAJVAS010000004.1"/>
</dbReference>
<dbReference type="Pfam" id="PF10566">
    <property type="entry name" value="Glyco_hydro_97"/>
    <property type="match status" value="1"/>
</dbReference>
<keyword evidence="5" id="KW-1185">Reference proteome</keyword>
<feature type="domain" description="Glycosyl-hydrolase 97 N-terminal" evidence="2">
    <location>
        <begin position="6"/>
        <end position="252"/>
    </location>
</feature>
<dbReference type="InterPro" id="IPR029486">
    <property type="entry name" value="GH97_N"/>
</dbReference>
<evidence type="ECO:0000313" key="4">
    <source>
        <dbReference type="EMBL" id="CAG7610897.1"/>
    </source>
</evidence>
<name>A0A916JWY2_9BACL</name>
<dbReference type="Pfam" id="PF14509">
    <property type="entry name" value="GH97_C"/>
    <property type="match status" value="1"/>
</dbReference>
<dbReference type="InterPro" id="IPR029483">
    <property type="entry name" value="GH97_C"/>
</dbReference>
<organism evidence="4 5">
    <name type="scientific">Paenibacillus solanacearum</name>
    <dbReference type="NCBI Taxonomy" id="2048548"/>
    <lineage>
        <taxon>Bacteria</taxon>
        <taxon>Bacillati</taxon>
        <taxon>Bacillota</taxon>
        <taxon>Bacilli</taxon>
        <taxon>Bacillales</taxon>
        <taxon>Paenibacillaceae</taxon>
        <taxon>Paenibacillus</taxon>
    </lineage>
</organism>
<evidence type="ECO:0000259" key="3">
    <source>
        <dbReference type="Pfam" id="PF14509"/>
    </source>
</evidence>
<accession>A0A916JWY2</accession>
<evidence type="ECO:0000259" key="1">
    <source>
        <dbReference type="Pfam" id="PF10566"/>
    </source>
</evidence>
<comment type="caution">
    <text evidence="4">The sequence shown here is derived from an EMBL/GenBank/DDBJ whole genome shotgun (WGS) entry which is preliminary data.</text>
</comment>
<dbReference type="GO" id="GO:0004339">
    <property type="term" value="F:glucan 1,4-alpha-glucosidase activity"/>
    <property type="evidence" value="ECO:0007669"/>
    <property type="project" value="UniProtKB-EC"/>
</dbReference>
<feature type="domain" description="Glycosyl-hydrolase 97 catalytic" evidence="1">
    <location>
        <begin position="270"/>
        <end position="424"/>
    </location>
</feature>
<dbReference type="PANTHER" id="PTHR35803:SF3">
    <property type="entry name" value="ALPHA-GLUCOSIDASE"/>
    <property type="match status" value="1"/>
</dbReference>
<dbReference type="EMBL" id="CAJVAS010000004">
    <property type="protein sequence ID" value="CAG7610897.1"/>
    <property type="molecule type" value="Genomic_DNA"/>
</dbReference>
<dbReference type="Pfam" id="PF14508">
    <property type="entry name" value="GH97_N"/>
    <property type="match status" value="1"/>
</dbReference>
<dbReference type="EC" id="3.2.1.3" evidence="4"/>
<keyword evidence="4" id="KW-0378">Hydrolase</keyword>
<reference evidence="4" key="1">
    <citation type="submission" date="2021-06" db="EMBL/GenBank/DDBJ databases">
        <authorList>
            <person name="Criscuolo A."/>
        </authorList>
    </citation>
    <scope>NUCLEOTIDE SEQUENCE</scope>
    <source>
        <strain evidence="4">CIP111600</strain>
    </source>
</reference>
<keyword evidence="4" id="KW-0326">Glycosidase</keyword>
<dbReference type="AlphaFoldDB" id="A0A916JWY2"/>